<evidence type="ECO:0000313" key="1">
    <source>
        <dbReference type="EMBL" id="CAK8698688.1"/>
    </source>
</evidence>
<dbReference type="EMBL" id="CAWYQH010000174">
    <property type="protein sequence ID" value="CAK8698688.1"/>
    <property type="molecule type" value="Genomic_DNA"/>
</dbReference>
<dbReference type="Proteomes" id="UP001642483">
    <property type="component" value="Unassembled WGS sequence"/>
</dbReference>
<keyword evidence="2" id="KW-1185">Reference proteome</keyword>
<name>A0ABP0H5J1_CLALP</name>
<comment type="caution">
    <text evidence="1">The sequence shown here is derived from an EMBL/GenBank/DDBJ whole genome shotgun (WGS) entry which is preliminary data.</text>
</comment>
<evidence type="ECO:0008006" key="3">
    <source>
        <dbReference type="Google" id="ProtNLM"/>
    </source>
</evidence>
<sequence>MVRYQPCHDEFRAADNWTNFSFEGQVFTGFTPVICYWYIRSSPGYAVALNITAYGNIPPSPFYELEYIEEKNLFIL</sequence>
<accession>A0ABP0H5J1</accession>
<gene>
    <name evidence="1" type="ORF">CVLEPA_LOCUS32103</name>
</gene>
<evidence type="ECO:0000313" key="2">
    <source>
        <dbReference type="Proteomes" id="UP001642483"/>
    </source>
</evidence>
<protein>
    <recommendedName>
        <fullName evidence="3">CUB domain-containing protein</fullName>
    </recommendedName>
</protein>
<reference evidence="1 2" key="1">
    <citation type="submission" date="2024-02" db="EMBL/GenBank/DDBJ databases">
        <authorList>
            <person name="Daric V."/>
            <person name="Darras S."/>
        </authorList>
    </citation>
    <scope>NUCLEOTIDE SEQUENCE [LARGE SCALE GENOMIC DNA]</scope>
</reference>
<proteinExistence type="predicted"/>
<organism evidence="1 2">
    <name type="scientific">Clavelina lepadiformis</name>
    <name type="common">Light-bulb sea squirt</name>
    <name type="synonym">Ascidia lepadiformis</name>
    <dbReference type="NCBI Taxonomy" id="159417"/>
    <lineage>
        <taxon>Eukaryota</taxon>
        <taxon>Metazoa</taxon>
        <taxon>Chordata</taxon>
        <taxon>Tunicata</taxon>
        <taxon>Ascidiacea</taxon>
        <taxon>Aplousobranchia</taxon>
        <taxon>Clavelinidae</taxon>
        <taxon>Clavelina</taxon>
    </lineage>
</organism>